<gene>
    <name evidence="2" type="ORF">DFR62_0908</name>
</gene>
<evidence type="ECO:0000256" key="1">
    <source>
        <dbReference type="SAM" id="Phobius"/>
    </source>
</evidence>
<keyword evidence="1" id="KW-0812">Transmembrane</keyword>
<comment type="caution">
    <text evidence="2">The sequence shown here is derived from an EMBL/GenBank/DDBJ whole genome shotgun (WGS) entry which is preliminary data.</text>
</comment>
<sequence>MNTLKQFHLVIPLALLAINLVLFSFLMEELLDASPPNYGGGMQLMTPVFGLISFLYIRKTEGPKPSGIWILQALNWLFIIFPIAVIFIFMLAFI</sequence>
<reference evidence="2 3" key="1">
    <citation type="submission" date="2018-10" db="EMBL/GenBank/DDBJ databases">
        <title>Genomic Encyclopedia of Type Strains, Phase IV (KMG-IV): sequencing the most valuable type-strain genomes for metagenomic binning, comparative biology and taxonomic classification.</title>
        <authorList>
            <person name="Goeker M."/>
        </authorList>
    </citation>
    <scope>NUCLEOTIDE SEQUENCE [LARGE SCALE GENOMIC DNA]</scope>
    <source>
        <strain evidence="2 3">DSM 20549</strain>
    </source>
</reference>
<name>A0A497YIA6_9BACL</name>
<dbReference type="RefSeq" id="WP_121298235.1">
    <property type="nucleotide sequence ID" value="NZ_QBEW01000075.1"/>
</dbReference>
<accession>A0A497YIA6</accession>
<feature type="transmembrane region" description="Helical" evidence="1">
    <location>
        <begin position="7"/>
        <end position="26"/>
    </location>
</feature>
<evidence type="ECO:0000313" key="3">
    <source>
        <dbReference type="Proteomes" id="UP000280791"/>
    </source>
</evidence>
<protein>
    <submittedName>
        <fullName evidence="2">Uncharacterized protein</fullName>
    </submittedName>
</protein>
<feature type="transmembrane region" description="Helical" evidence="1">
    <location>
        <begin position="69"/>
        <end position="93"/>
    </location>
</feature>
<keyword evidence="1" id="KW-0472">Membrane</keyword>
<organism evidence="2 3">
    <name type="scientific">Planococcus citreus</name>
    <dbReference type="NCBI Taxonomy" id="1373"/>
    <lineage>
        <taxon>Bacteria</taxon>
        <taxon>Bacillati</taxon>
        <taxon>Bacillota</taxon>
        <taxon>Bacilli</taxon>
        <taxon>Bacillales</taxon>
        <taxon>Caryophanaceae</taxon>
        <taxon>Planococcus</taxon>
    </lineage>
</organism>
<dbReference type="OrthoDB" id="2429059at2"/>
<keyword evidence="1" id="KW-1133">Transmembrane helix</keyword>
<evidence type="ECO:0000313" key="2">
    <source>
        <dbReference type="EMBL" id="RLJ90757.1"/>
    </source>
</evidence>
<keyword evidence="3" id="KW-1185">Reference proteome</keyword>
<proteinExistence type="predicted"/>
<feature type="transmembrane region" description="Helical" evidence="1">
    <location>
        <begin position="38"/>
        <end position="57"/>
    </location>
</feature>
<dbReference type="Proteomes" id="UP000280791">
    <property type="component" value="Unassembled WGS sequence"/>
</dbReference>
<dbReference type="AlphaFoldDB" id="A0A497YIA6"/>
<dbReference type="EMBL" id="RCCP01000001">
    <property type="protein sequence ID" value="RLJ90757.1"/>
    <property type="molecule type" value="Genomic_DNA"/>
</dbReference>